<feature type="transmembrane region" description="Helical" evidence="1">
    <location>
        <begin position="120"/>
        <end position="136"/>
    </location>
</feature>
<proteinExistence type="predicted"/>
<organism evidence="2 3">
    <name type="scientific">Elephant endotheliotropic herpesvirus 1A</name>
    <dbReference type="NCBI Taxonomy" id="759753"/>
    <lineage>
        <taxon>Viruses</taxon>
        <taxon>Duplodnaviria</taxon>
        <taxon>Heunggongvirae</taxon>
        <taxon>Peploviricota</taxon>
        <taxon>Herviviricetes</taxon>
        <taxon>Herpesvirales</taxon>
        <taxon>Orthoherpesviridae</taxon>
        <taxon>Betaherpesvirinae</taxon>
        <taxon>Proboscivirus</taxon>
        <taxon>Proboscivirus elephantidbeta1</taxon>
        <taxon>Elephantid herpesvirus 1</taxon>
    </lineage>
</organism>
<evidence type="ECO:0000256" key="1">
    <source>
        <dbReference type="SAM" id="Phobius"/>
    </source>
</evidence>
<keyword evidence="1" id="KW-0472">Membrane</keyword>
<name>M1RVD0_ELHV1</name>
<keyword evidence="1" id="KW-0812">Transmembrane</keyword>
<protein>
    <submittedName>
        <fullName evidence="2">Glycoprotein E49</fullName>
    </submittedName>
</protein>
<accession>M1RVD0</accession>
<dbReference type="Proteomes" id="UP000157603">
    <property type="component" value="Segment"/>
</dbReference>
<sequence length="137" mass="15397">MYMCIICRAQNFCSVDDYGITNTRNITLNGMDLHNVTVTLRLNYTGTHTLFHNNTASHYVSNGTHVTLSTLCNDAAGTYVLQTQNDSVVDCQFFDVNVNCTITLSSIATTLKNCVSVCEYSHIFLFFVLSLCFYLIY</sequence>
<evidence type="ECO:0000313" key="3">
    <source>
        <dbReference type="Proteomes" id="UP000157603"/>
    </source>
</evidence>
<keyword evidence="1" id="KW-1133">Transmembrane helix</keyword>
<evidence type="ECO:0000313" key="2">
    <source>
        <dbReference type="EMBL" id="AGG16125.1"/>
    </source>
</evidence>
<gene>
    <name evidence="2" type="primary">E49</name>
</gene>
<reference evidence="2 3" key="1">
    <citation type="journal article" date="2013" name="Genome Announc.">
        <title>Complete Genome Sequence of Elephant Endotheliotropic Herpesvirus 1A.</title>
        <authorList>
            <person name="Ling P.D."/>
            <person name="Reid J.G."/>
            <person name="Qin X."/>
            <person name="Muzny D.M."/>
            <person name="Gibbs R."/>
            <person name="Petrosino J."/>
            <person name="Peng R."/>
            <person name="Zong J.C."/>
            <person name="Heaggans S.Y."/>
            <person name="Hayward G.S."/>
        </authorList>
    </citation>
    <scope>NUCLEOTIDE SEQUENCE [LARGE SCALE GENOMIC DNA]</scope>
    <source>
        <strain evidence="2">Kimba NAP23</strain>
    </source>
</reference>
<dbReference type="EMBL" id="KC618527">
    <property type="protein sequence ID" value="AGG16125.1"/>
    <property type="molecule type" value="Genomic_DNA"/>
</dbReference>